<gene>
    <name evidence="1" type="ORF">E2562_017577</name>
</gene>
<sequence>MASPSPIRDTSVEVIDLELPPPVGITRRDFIDLEMVECRSRATSTIVPAVMNTSEGEQQGIHAHEVQQQENYLLTIVEGFEGIRHWM</sequence>
<reference evidence="1 2" key="1">
    <citation type="submission" date="2019-11" db="EMBL/GenBank/DDBJ databases">
        <title>Whole genome sequence of Oryza granulata.</title>
        <authorList>
            <person name="Li W."/>
        </authorList>
    </citation>
    <scope>NUCLEOTIDE SEQUENCE [LARGE SCALE GENOMIC DNA]</scope>
    <source>
        <strain evidence="2">cv. Menghai</strain>
        <tissue evidence="1">Leaf</tissue>
    </source>
</reference>
<comment type="caution">
    <text evidence="1">The sequence shown here is derived from an EMBL/GenBank/DDBJ whole genome shotgun (WGS) entry which is preliminary data.</text>
</comment>
<dbReference type="AlphaFoldDB" id="A0A6G1C5J7"/>
<protein>
    <submittedName>
        <fullName evidence="1">Uncharacterized protein</fullName>
    </submittedName>
</protein>
<evidence type="ECO:0000313" key="1">
    <source>
        <dbReference type="EMBL" id="KAF0895935.1"/>
    </source>
</evidence>
<dbReference type="EMBL" id="SPHZ02000010">
    <property type="protein sequence ID" value="KAF0895935.1"/>
    <property type="molecule type" value="Genomic_DNA"/>
</dbReference>
<keyword evidence="2" id="KW-1185">Reference proteome</keyword>
<accession>A0A6G1C5J7</accession>
<proteinExistence type="predicted"/>
<organism evidence="1 2">
    <name type="scientific">Oryza meyeriana var. granulata</name>
    <dbReference type="NCBI Taxonomy" id="110450"/>
    <lineage>
        <taxon>Eukaryota</taxon>
        <taxon>Viridiplantae</taxon>
        <taxon>Streptophyta</taxon>
        <taxon>Embryophyta</taxon>
        <taxon>Tracheophyta</taxon>
        <taxon>Spermatophyta</taxon>
        <taxon>Magnoliopsida</taxon>
        <taxon>Liliopsida</taxon>
        <taxon>Poales</taxon>
        <taxon>Poaceae</taxon>
        <taxon>BOP clade</taxon>
        <taxon>Oryzoideae</taxon>
        <taxon>Oryzeae</taxon>
        <taxon>Oryzinae</taxon>
        <taxon>Oryza</taxon>
        <taxon>Oryza meyeriana</taxon>
    </lineage>
</organism>
<dbReference type="Proteomes" id="UP000479710">
    <property type="component" value="Unassembled WGS sequence"/>
</dbReference>
<evidence type="ECO:0000313" key="2">
    <source>
        <dbReference type="Proteomes" id="UP000479710"/>
    </source>
</evidence>
<name>A0A6G1C5J7_9ORYZ</name>